<evidence type="ECO:0000313" key="2">
    <source>
        <dbReference type="Proteomes" id="UP000639772"/>
    </source>
</evidence>
<sequence length="111" mass="12603">MIVNTVPVELNSSKACSVWPFKSKGGSQLKEYCTHLTKEDCRRQSGSFIACVKVHFRRIIALHTDTNLGDCSFLDTCRHTKTCKYVHYELDQTPDMPPMMMGNANLPPQDH</sequence>
<comment type="caution">
    <text evidence="1">The sequence shown here is derived from an EMBL/GenBank/DDBJ whole genome shotgun (WGS) entry which is preliminary data.</text>
</comment>
<reference evidence="1 2" key="1">
    <citation type="journal article" date="2020" name="Nat. Food">
        <title>A phased Vanilla planifolia genome enables genetic improvement of flavour and production.</title>
        <authorList>
            <person name="Hasing T."/>
            <person name="Tang H."/>
            <person name="Brym M."/>
            <person name="Khazi F."/>
            <person name="Huang T."/>
            <person name="Chambers A.H."/>
        </authorList>
    </citation>
    <scope>NUCLEOTIDE SEQUENCE [LARGE SCALE GENOMIC DNA]</scope>
    <source>
        <tissue evidence="1">Leaf</tissue>
    </source>
</reference>
<dbReference type="EMBL" id="JADCNM010000003">
    <property type="protein sequence ID" value="KAG0490291.1"/>
    <property type="molecule type" value="Genomic_DNA"/>
</dbReference>
<dbReference type="AlphaFoldDB" id="A0A835RJW5"/>
<dbReference type="Proteomes" id="UP000639772">
    <property type="component" value="Chromosome 3"/>
</dbReference>
<accession>A0A835RJW5</accession>
<organism evidence="1 2">
    <name type="scientific">Vanilla planifolia</name>
    <name type="common">Vanilla</name>
    <dbReference type="NCBI Taxonomy" id="51239"/>
    <lineage>
        <taxon>Eukaryota</taxon>
        <taxon>Viridiplantae</taxon>
        <taxon>Streptophyta</taxon>
        <taxon>Embryophyta</taxon>
        <taxon>Tracheophyta</taxon>
        <taxon>Spermatophyta</taxon>
        <taxon>Magnoliopsida</taxon>
        <taxon>Liliopsida</taxon>
        <taxon>Asparagales</taxon>
        <taxon>Orchidaceae</taxon>
        <taxon>Vanilloideae</taxon>
        <taxon>Vanilleae</taxon>
        <taxon>Vanilla</taxon>
    </lineage>
</organism>
<gene>
    <name evidence="1" type="ORF">HPP92_007154</name>
</gene>
<proteinExistence type="predicted"/>
<protein>
    <submittedName>
        <fullName evidence="1">Uncharacterized protein</fullName>
    </submittedName>
</protein>
<evidence type="ECO:0000313" key="1">
    <source>
        <dbReference type="EMBL" id="KAG0490291.1"/>
    </source>
</evidence>
<dbReference type="OrthoDB" id="10262526at2759"/>
<name>A0A835RJW5_VANPL</name>